<evidence type="ECO:0008006" key="4">
    <source>
        <dbReference type="Google" id="ProtNLM"/>
    </source>
</evidence>
<keyword evidence="1" id="KW-1133">Transmembrane helix</keyword>
<evidence type="ECO:0000313" key="3">
    <source>
        <dbReference type="Proteomes" id="UP001156441"/>
    </source>
</evidence>
<accession>A0ABT2J6G6</accession>
<feature type="transmembrane region" description="Helical" evidence="1">
    <location>
        <begin position="188"/>
        <end position="211"/>
    </location>
</feature>
<feature type="transmembrane region" description="Helical" evidence="1">
    <location>
        <begin position="54"/>
        <end position="81"/>
    </location>
</feature>
<keyword evidence="1" id="KW-0472">Membrane</keyword>
<dbReference type="Proteomes" id="UP001156441">
    <property type="component" value="Unassembled WGS sequence"/>
</dbReference>
<organism evidence="2 3">
    <name type="scientific">Actinophytocola gossypii</name>
    <dbReference type="NCBI Taxonomy" id="2812003"/>
    <lineage>
        <taxon>Bacteria</taxon>
        <taxon>Bacillati</taxon>
        <taxon>Actinomycetota</taxon>
        <taxon>Actinomycetes</taxon>
        <taxon>Pseudonocardiales</taxon>
        <taxon>Pseudonocardiaceae</taxon>
    </lineage>
</organism>
<evidence type="ECO:0000256" key="1">
    <source>
        <dbReference type="SAM" id="Phobius"/>
    </source>
</evidence>
<feature type="transmembrane region" description="Helical" evidence="1">
    <location>
        <begin position="130"/>
        <end position="150"/>
    </location>
</feature>
<feature type="transmembrane region" description="Helical" evidence="1">
    <location>
        <begin position="162"/>
        <end position="182"/>
    </location>
</feature>
<protein>
    <recommendedName>
        <fullName evidence="4">DUF4386 family protein</fullName>
    </recommendedName>
</protein>
<keyword evidence="1" id="KW-0812">Transmembrane</keyword>
<comment type="caution">
    <text evidence="2">The sequence shown here is derived from an EMBL/GenBank/DDBJ whole genome shotgun (WGS) entry which is preliminary data.</text>
</comment>
<reference evidence="2 3" key="1">
    <citation type="submission" date="2021-02" db="EMBL/GenBank/DDBJ databases">
        <title>Actinophytocola xerophila sp. nov., isolated from soil of cotton cropping field.</title>
        <authorList>
            <person name="Huang R."/>
            <person name="Chen X."/>
            <person name="Ge X."/>
            <person name="Liu W."/>
        </authorList>
    </citation>
    <scope>NUCLEOTIDE SEQUENCE [LARGE SCALE GENOMIC DNA]</scope>
    <source>
        <strain evidence="2 3">S1-96</strain>
    </source>
</reference>
<gene>
    <name evidence="2" type="ORF">JT362_10030</name>
</gene>
<dbReference type="EMBL" id="JAFFZE010000009">
    <property type="protein sequence ID" value="MCT2583453.1"/>
    <property type="molecule type" value="Genomic_DNA"/>
</dbReference>
<feature type="transmembrane region" description="Helical" evidence="1">
    <location>
        <begin position="93"/>
        <end position="118"/>
    </location>
</feature>
<keyword evidence="3" id="KW-1185">Reference proteome</keyword>
<sequence length="220" mass="22740">MTRKLNFARTGGLAAIGFAVLIVLANLVLVPAGLPLTGAETGDVVAFFTAHAGITGIGTAVIPLAWVLATVFGAAAVAVLWPAERERGDAWSLVGFAGLLLQNATFASVVAIRLALGLDPDAPLWPLHDALFTLNGTFLALALTGLSLAGRRTGLLAAWHGRLGLVAAALLFASATLTPLVIEAEGPLGLLGLAGWLLWVGWLVGYGVTLLRLPGQRDRR</sequence>
<dbReference type="RefSeq" id="WP_260190828.1">
    <property type="nucleotide sequence ID" value="NZ_JAFFZE010000009.1"/>
</dbReference>
<proteinExistence type="predicted"/>
<name>A0ABT2J6G6_9PSEU</name>
<feature type="transmembrane region" description="Helical" evidence="1">
    <location>
        <begin position="12"/>
        <end position="34"/>
    </location>
</feature>
<evidence type="ECO:0000313" key="2">
    <source>
        <dbReference type="EMBL" id="MCT2583453.1"/>
    </source>
</evidence>